<name>A0AAU8AMX7_9RHOB</name>
<proteinExistence type="predicted"/>
<dbReference type="RefSeq" id="WP_353474783.1">
    <property type="nucleotide sequence ID" value="NZ_CP123385.1"/>
</dbReference>
<protein>
    <submittedName>
        <fullName evidence="2">Uncharacterized protein</fullName>
    </submittedName>
</protein>
<feature type="region of interest" description="Disordered" evidence="1">
    <location>
        <begin position="1"/>
        <end position="30"/>
    </location>
</feature>
<evidence type="ECO:0000256" key="1">
    <source>
        <dbReference type="SAM" id="MobiDB-lite"/>
    </source>
</evidence>
<sequence length="57" mass="6895">MSFAFHDPKKMPRYEPYEEREQRKRAEEKPALQELQLARVRGYFIGLAKRRGPMSRN</sequence>
<evidence type="ECO:0000313" key="2">
    <source>
        <dbReference type="EMBL" id="XCC95916.1"/>
    </source>
</evidence>
<dbReference type="EMBL" id="CP123385">
    <property type="protein sequence ID" value="XCC95916.1"/>
    <property type="molecule type" value="Genomic_DNA"/>
</dbReference>
<dbReference type="AlphaFoldDB" id="A0AAU8AMX7"/>
<gene>
    <name evidence="2" type="ORF">PVT71_14535</name>
</gene>
<accession>A0AAU8AMX7</accession>
<reference evidence="2" key="1">
    <citation type="submission" date="2023-02" db="EMBL/GenBank/DDBJ databases">
        <title>Description and genomic characterization of Salipiger bruguierae sp. nov., isolated from the sediment of mangrove plant Bruguiera sexangula.</title>
        <authorList>
            <person name="Long M."/>
        </authorList>
    </citation>
    <scope>NUCLEOTIDE SEQUENCE</scope>
    <source>
        <strain evidence="2">H15</strain>
    </source>
</reference>
<organism evidence="2">
    <name type="scientific">Alloyangia sp. H15</name>
    <dbReference type="NCBI Taxonomy" id="3029062"/>
    <lineage>
        <taxon>Bacteria</taxon>
        <taxon>Pseudomonadati</taxon>
        <taxon>Pseudomonadota</taxon>
        <taxon>Alphaproteobacteria</taxon>
        <taxon>Rhodobacterales</taxon>
        <taxon>Roseobacteraceae</taxon>
        <taxon>Alloyangia</taxon>
    </lineage>
</organism>